<dbReference type="AlphaFoldDB" id="A0A5K3G5P4"/>
<feature type="region of interest" description="Disordered" evidence="1">
    <location>
        <begin position="75"/>
        <end position="150"/>
    </location>
</feature>
<reference evidence="2" key="1">
    <citation type="submission" date="2019-11" db="UniProtKB">
        <authorList>
            <consortium name="WormBaseParasite"/>
        </authorList>
    </citation>
    <scope>IDENTIFICATION</scope>
</reference>
<evidence type="ECO:0000313" key="2">
    <source>
        <dbReference type="WBParaSite" id="MCU_014795-RA"/>
    </source>
</evidence>
<feature type="compositionally biased region" description="Pro residues" evidence="1">
    <location>
        <begin position="20"/>
        <end position="29"/>
    </location>
</feature>
<feature type="region of interest" description="Disordered" evidence="1">
    <location>
        <begin position="12"/>
        <end position="45"/>
    </location>
</feature>
<sequence>MLSCCCRCEHSPRRNIASSSPPPPPPPLNPLHSRLSRPSCVTTSSDLANPAALASRWLCGDFTSISGIPHITAASAEPRAPASRWPAAAPTSFFPSSSSSPSPSPYNQNTCSCQTQTSHREYANSSTPLPPPPQKTTHTDHSTQKLLPLL</sequence>
<feature type="compositionally biased region" description="Low complexity" evidence="1">
    <location>
        <begin position="75"/>
        <end position="101"/>
    </location>
</feature>
<protein>
    <submittedName>
        <fullName evidence="2">Uncharacterized protein</fullName>
    </submittedName>
</protein>
<evidence type="ECO:0000256" key="1">
    <source>
        <dbReference type="SAM" id="MobiDB-lite"/>
    </source>
</evidence>
<feature type="compositionally biased region" description="Low complexity" evidence="1">
    <location>
        <begin position="30"/>
        <end position="39"/>
    </location>
</feature>
<dbReference type="WBParaSite" id="MCU_014795-RA">
    <property type="protein sequence ID" value="MCU_014795-RA"/>
    <property type="gene ID" value="MCU_014795"/>
</dbReference>
<organism evidence="2">
    <name type="scientific">Mesocestoides corti</name>
    <name type="common">Flatworm</name>
    <dbReference type="NCBI Taxonomy" id="53468"/>
    <lineage>
        <taxon>Eukaryota</taxon>
        <taxon>Metazoa</taxon>
        <taxon>Spiralia</taxon>
        <taxon>Lophotrochozoa</taxon>
        <taxon>Platyhelminthes</taxon>
        <taxon>Cestoda</taxon>
        <taxon>Eucestoda</taxon>
        <taxon>Cyclophyllidea</taxon>
        <taxon>Mesocestoididae</taxon>
        <taxon>Mesocestoides</taxon>
    </lineage>
</organism>
<accession>A0A5K3G5P4</accession>
<name>A0A5K3G5P4_MESCO</name>
<feature type="compositionally biased region" description="Polar residues" evidence="1">
    <location>
        <begin position="106"/>
        <end position="127"/>
    </location>
</feature>
<proteinExistence type="predicted"/>